<evidence type="ECO:0000259" key="14">
    <source>
        <dbReference type="PROSITE" id="PS50157"/>
    </source>
</evidence>
<feature type="compositionally biased region" description="Basic and acidic residues" evidence="13">
    <location>
        <begin position="204"/>
        <end position="233"/>
    </location>
</feature>
<dbReference type="PROSITE" id="PS00028">
    <property type="entry name" value="ZINC_FINGER_C2H2_1"/>
    <property type="match status" value="8"/>
</dbReference>
<dbReference type="InterPro" id="IPR036051">
    <property type="entry name" value="KRAB_dom_sf"/>
</dbReference>
<dbReference type="SUPFAM" id="SSF109640">
    <property type="entry name" value="KRAB domain (Kruppel-associated box)"/>
    <property type="match status" value="1"/>
</dbReference>
<dbReference type="PROSITE" id="PS50805">
    <property type="entry name" value="KRAB"/>
    <property type="match status" value="1"/>
</dbReference>
<feature type="domain" description="C2H2-type" evidence="14">
    <location>
        <begin position="491"/>
        <end position="518"/>
    </location>
</feature>
<dbReference type="FunFam" id="3.30.160.60:FF:000759">
    <property type="entry name" value="zinc finger protein 16"/>
    <property type="match status" value="1"/>
</dbReference>
<accession>A0A8C5PSQ9</accession>
<evidence type="ECO:0000256" key="4">
    <source>
        <dbReference type="ARBA" id="ARBA00022723"/>
    </source>
</evidence>
<evidence type="ECO:0000313" key="17">
    <source>
        <dbReference type="Proteomes" id="UP000694569"/>
    </source>
</evidence>
<evidence type="ECO:0000256" key="9">
    <source>
        <dbReference type="ARBA" id="ARBA00023125"/>
    </source>
</evidence>
<feature type="compositionally biased region" description="Basic and acidic residues" evidence="13">
    <location>
        <begin position="164"/>
        <end position="174"/>
    </location>
</feature>
<reference evidence="16" key="1">
    <citation type="submission" date="2025-08" db="UniProtKB">
        <authorList>
            <consortium name="Ensembl"/>
        </authorList>
    </citation>
    <scope>IDENTIFICATION</scope>
</reference>
<evidence type="ECO:0000256" key="10">
    <source>
        <dbReference type="ARBA" id="ARBA00023163"/>
    </source>
</evidence>
<dbReference type="Pfam" id="PF16622">
    <property type="entry name" value="zf-C2H2_11"/>
    <property type="match status" value="1"/>
</dbReference>
<dbReference type="SUPFAM" id="SSF57667">
    <property type="entry name" value="beta-beta-alpha zinc fingers"/>
    <property type="match status" value="5"/>
</dbReference>
<dbReference type="GeneTree" id="ENSGT01150000286944"/>
<feature type="domain" description="C2H2-type" evidence="14">
    <location>
        <begin position="603"/>
        <end position="630"/>
    </location>
</feature>
<dbReference type="GO" id="GO:0006355">
    <property type="term" value="P:regulation of DNA-templated transcription"/>
    <property type="evidence" value="ECO:0007669"/>
    <property type="project" value="InterPro"/>
</dbReference>
<keyword evidence="9" id="KW-0238">DNA-binding</keyword>
<sequence>MNKATNPTTQRILDLTLEIIYLLTGEDHMVVKVHDMDNSSHKMLGYSRTQKPSVERPPPSLIHERHNEQKILELSNQIIRLLTGEVPIRCEDVTVYLSMEEWEYVERHKNLYEDVMMEDHQPVDTLDNSASGAFHSPVPLPDIGAVNTANAGEKSLKTKKVANRRSEPTTHTENTDLIAITGNPPTENTEDPASCVKGNLTDTDLYKPPEHKKTEYPPTDVKEEPASCDKENLTDTDMYEPPGHLPTYYPPSDIKEDPASSEDRNLTDNDIHKHTQTEYPPIDIKEGLVSCEEGNLTDIDVSKPTEHTQTGYSIHIKEELDSCEGDDTDPDTEHAQTEYPFTAVKIESRTCEEGNLTDSDTYEPSEHAQTVSTPGRFEGYLKANANPIGINSNTSLTESRKGKTLFICTECGKWFTAHAKLVVHERIHTGENTFKCHECGKCFAHASSLTRHKMIHTGKKTSNHTEFGKSCATNDDNLVRPEPSDTGDKPFNCTECGKCFAQASHLARHSVIHRGDKNFKCTDCGKCFNRPSRLAAHKMIHTGEKPYKCPDCGESFTWPTQLASHKWVHTSEKPFSCPECGKCFPIKTQLNRHLKIHTGEKPFQCTECGKCFTFKSSLIRHLRIHSGEKPFKCSECGKSFIQSTHLISHRMIHRREKGINFNN</sequence>
<dbReference type="PROSITE" id="PS50157">
    <property type="entry name" value="ZINC_FINGER_C2H2_2"/>
    <property type="match status" value="8"/>
</dbReference>
<dbReference type="GO" id="GO:0005634">
    <property type="term" value="C:nucleus"/>
    <property type="evidence" value="ECO:0007669"/>
    <property type="project" value="UniProtKB-SubCell"/>
</dbReference>
<evidence type="ECO:0000256" key="12">
    <source>
        <dbReference type="PROSITE-ProRule" id="PRU00042"/>
    </source>
</evidence>
<dbReference type="FunFam" id="3.30.160.60:FF:000710">
    <property type="entry name" value="Zinc finger protein 768"/>
    <property type="match status" value="1"/>
</dbReference>
<keyword evidence="17" id="KW-1185">Reference proteome</keyword>
<comment type="subcellular location">
    <subcellularLocation>
        <location evidence="2">Nucleus</location>
    </subcellularLocation>
</comment>
<keyword evidence="7" id="KW-0862">Zinc</keyword>
<dbReference type="GO" id="GO:0003677">
    <property type="term" value="F:DNA binding"/>
    <property type="evidence" value="ECO:0007669"/>
    <property type="project" value="UniProtKB-KW"/>
</dbReference>
<feature type="domain" description="C2H2-type" evidence="14">
    <location>
        <begin position="631"/>
        <end position="658"/>
    </location>
</feature>
<dbReference type="Pfam" id="PF01352">
    <property type="entry name" value="KRAB"/>
    <property type="match status" value="1"/>
</dbReference>
<evidence type="ECO:0000256" key="3">
    <source>
        <dbReference type="ARBA" id="ARBA00006991"/>
    </source>
</evidence>
<dbReference type="FunFam" id="3.30.160.60:FF:000739">
    <property type="entry name" value="Zgc:171418 protein"/>
    <property type="match status" value="2"/>
</dbReference>
<comment type="similarity">
    <text evidence="3">Belongs to the krueppel C2H2-type zinc-finger protein family.</text>
</comment>
<evidence type="ECO:0000256" key="5">
    <source>
        <dbReference type="ARBA" id="ARBA00022737"/>
    </source>
</evidence>
<dbReference type="InterPro" id="IPR041697">
    <property type="entry name" value="Znf-C2H2_11"/>
</dbReference>
<dbReference type="InterPro" id="IPR001909">
    <property type="entry name" value="KRAB"/>
</dbReference>
<dbReference type="AlphaFoldDB" id="A0A8C5PSQ9"/>
<proteinExistence type="inferred from homology"/>
<dbReference type="Gene3D" id="3.30.160.60">
    <property type="entry name" value="Classic Zinc Finger"/>
    <property type="match status" value="8"/>
</dbReference>
<evidence type="ECO:0000256" key="8">
    <source>
        <dbReference type="ARBA" id="ARBA00023015"/>
    </source>
</evidence>
<dbReference type="PANTHER" id="PTHR23234:SF8">
    <property type="entry name" value="C2H2-TYPE DOMAIN-CONTAINING PROTEIN"/>
    <property type="match status" value="1"/>
</dbReference>
<feature type="region of interest" description="Disordered" evidence="13">
    <location>
        <begin position="150"/>
        <end position="283"/>
    </location>
</feature>
<dbReference type="Ensembl" id="ENSLLET00000028298.1">
    <property type="protein sequence ID" value="ENSLLEP00000027233.1"/>
    <property type="gene ID" value="ENSLLEG00000017122.1"/>
</dbReference>
<name>A0A8C5PSQ9_9ANUR</name>
<reference evidence="16" key="2">
    <citation type="submission" date="2025-09" db="UniProtKB">
        <authorList>
            <consortium name="Ensembl"/>
        </authorList>
    </citation>
    <scope>IDENTIFICATION</scope>
</reference>
<protein>
    <submittedName>
        <fullName evidence="16">Uncharacterized protein</fullName>
    </submittedName>
</protein>
<evidence type="ECO:0000256" key="7">
    <source>
        <dbReference type="ARBA" id="ARBA00022833"/>
    </source>
</evidence>
<dbReference type="CDD" id="cd07765">
    <property type="entry name" value="KRAB_A-box"/>
    <property type="match status" value="1"/>
</dbReference>
<evidence type="ECO:0000256" key="11">
    <source>
        <dbReference type="ARBA" id="ARBA00023242"/>
    </source>
</evidence>
<evidence type="ECO:0000256" key="13">
    <source>
        <dbReference type="SAM" id="MobiDB-lite"/>
    </source>
</evidence>
<keyword evidence="10" id="KW-0804">Transcription</keyword>
<dbReference type="Pfam" id="PF00096">
    <property type="entry name" value="zf-C2H2"/>
    <property type="match status" value="5"/>
</dbReference>
<feature type="domain" description="C2H2-type" evidence="14">
    <location>
        <begin position="547"/>
        <end position="574"/>
    </location>
</feature>
<keyword evidence="5" id="KW-0677">Repeat</keyword>
<evidence type="ECO:0000256" key="1">
    <source>
        <dbReference type="ARBA" id="ARBA00003767"/>
    </source>
</evidence>
<keyword evidence="8" id="KW-0805">Transcription regulation</keyword>
<evidence type="ECO:0000256" key="2">
    <source>
        <dbReference type="ARBA" id="ARBA00004123"/>
    </source>
</evidence>
<dbReference type="GO" id="GO:0008270">
    <property type="term" value="F:zinc ion binding"/>
    <property type="evidence" value="ECO:0007669"/>
    <property type="project" value="UniProtKB-KW"/>
</dbReference>
<feature type="domain" description="KRAB" evidence="15">
    <location>
        <begin position="88"/>
        <end position="168"/>
    </location>
</feature>
<dbReference type="InterPro" id="IPR036236">
    <property type="entry name" value="Znf_C2H2_sf"/>
</dbReference>
<dbReference type="FunFam" id="3.30.160.60:FF:000478">
    <property type="entry name" value="Zinc finger protein 133"/>
    <property type="match status" value="1"/>
</dbReference>
<keyword evidence="11" id="KW-0539">Nucleus</keyword>
<keyword evidence="6 12" id="KW-0863">Zinc-finger</keyword>
<dbReference type="SMART" id="SM00355">
    <property type="entry name" value="ZnF_C2H2"/>
    <property type="match status" value="8"/>
</dbReference>
<dbReference type="Gene3D" id="6.10.140.140">
    <property type="match status" value="1"/>
</dbReference>
<feature type="domain" description="C2H2-type" evidence="14">
    <location>
        <begin position="519"/>
        <end position="546"/>
    </location>
</feature>
<dbReference type="InterPro" id="IPR013087">
    <property type="entry name" value="Znf_C2H2_type"/>
</dbReference>
<comment type="function">
    <text evidence="1">May be involved in transcriptional regulation.</text>
</comment>
<evidence type="ECO:0000259" key="15">
    <source>
        <dbReference type="PROSITE" id="PS50805"/>
    </source>
</evidence>
<dbReference type="OrthoDB" id="9900684at2759"/>
<organism evidence="16 17">
    <name type="scientific">Leptobrachium leishanense</name>
    <name type="common">Leishan spiny toad</name>
    <dbReference type="NCBI Taxonomy" id="445787"/>
    <lineage>
        <taxon>Eukaryota</taxon>
        <taxon>Metazoa</taxon>
        <taxon>Chordata</taxon>
        <taxon>Craniata</taxon>
        <taxon>Vertebrata</taxon>
        <taxon>Euteleostomi</taxon>
        <taxon>Amphibia</taxon>
        <taxon>Batrachia</taxon>
        <taxon>Anura</taxon>
        <taxon>Pelobatoidea</taxon>
        <taxon>Megophryidae</taxon>
        <taxon>Leptobrachium</taxon>
    </lineage>
</organism>
<feature type="domain" description="C2H2-type" evidence="14">
    <location>
        <begin position="434"/>
        <end position="461"/>
    </location>
</feature>
<keyword evidence="4" id="KW-0479">Metal-binding</keyword>
<feature type="compositionally biased region" description="Basic and acidic residues" evidence="13">
    <location>
        <begin position="253"/>
        <end position="276"/>
    </location>
</feature>
<feature type="domain" description="C2H2-type" evidence="14">
    <location>
        <begin position="575"/>
        <end position="602"/>
    </location>
</feature>
<dbReference type="InterPro" id="IPR050758">
    <property type="entry name" value="Znf_C2H2-type"/>
</dbReference>
<dbReference type="FunFam" id="3.30.160.60:FF:000212">
    <property type="entry name" value="zinc finger protein 382 isoform X2"/>
    <property type="match status" value="1"/>
</dbReference>
<dbReference type="FunFam" id="3.30.160.60:FF:002282">
    <property type="entry name" value="Wu:fb97d07 protein"/>
    <property type="match status" value="1"/>
</dbReference>
<evidence type="ECO:0000313" key="16">
    <source>
        <dbReference type="Ensembl" id="ENSLLEP00000027233.1"/>
    </source>
</evidence>
<dbReference type="FunFam" id="3.30.160.60:FF:000862">
    <property type="entry name" value="zinc finger protein 697"/>
    <property type="match status" value="1"/>
</dbReference>
<dbReference type="Proteomes" id="UP000694569">
    <property type="component" value="Unplaced"/>
</dbReference>
<feature type="domain" description="C2H2-type" evidence="14">
    <location>
        <begin position="406"/>
        <end position="433"/>
    </location>
</feature>
<dbReference type="PANTHER" id="PTHR23234">
    <property type="entry name" value="ZNF44 PROTEIN"/>
    <property type="match status" value="1"/>
</dbReference>
<evidence type="ECO:0000256" key="6">
    <source>
        <dbReference type="ARBA" id="ARBA00022771"/>
    </source>
</evidence>